<keyword evidence="1" id="KW-0175">Coiled coil</keyword>
<name>A0ABT3HMS9_9FLAO</name>
<reference evidence="3" key="1">
    <citation type="submission" date="2022-10" db="EMBL/GenBank/DDBJ databases">
        <title>Chryseobacterium babae sp. nov. isolated from the gut of the beetle Oryctes rhinoceros, and Chryseobacterium kimseyorum sp. nov., isolated from a stick insect rearing cage.</title>
        <authorList>
            <person name="Shelomi M."/>
            <person name="Han C.-J."/>
            <person name="Chen W.-M."/>
            <person name="Chen H.-K."/>
            <person name="Liaw S.-J."/>
            <person name="Muhle E."/>
            <person name="Clermont D."/>
        </authorList>
    </citation>
    <scope>NUCLEOTIDE SEQUENCE</scope>
    <source>
        <strain evidence="3">WLa1L2M3</strain>
    </source>
</reference>
<gene>
    <name evidence="3" type="ORF">OH806_07400</name>
</gene>
<feature type="coiled-coil region" evidence="1">
    <location>
        <begin position="100"/>
        <end position="145"/>
    </location>
</feature>
<evidence type="ECO:0000313" key="3">
    <source>
        <dbReference type="EMBL" id="MCW3161094.1"/>
    </source>
</evidence>
<accession>A0ABT3HMS9</accession>
<proteinExistence type="predicted"/>
<dbReference type="RefSeq" id="WP_264743047.1">
    <property type="nucleotide sequence ID" value="NZ_JAPDHV010000003.1"/>
</dbReference>
<evidence type="ECO:0000256" key="2">
    <source>
        <dbReference type="SAM" id="MobiDB-lite"/>
    </source>
</evidence>
<dbReference type="Proteomes" id="UP001163719">
    <property type="component" value="Unassembled WGS sequence"/>
</dbReference>
<sequence>MKNKLTAIVLNSERHDFSEQHRALKVQENQYFTITIKEYLEAQESIKKQIMTLQNEKSDIDTSLEQENQRLFKQAQERFNSGGEWIKTEKYQGETITHAEVSYKENLRRASEKVKSLKNDKDKKINELQNKLSEIEKDYENVCWSWTLVKKRSDKPIGRNESIAKGNKQLNLNLDSHLHGGGLAWIEPFHDGEKPTGSTKNGLYVQSMGTPDVITAEWYGYDESQMPVKIDKPVRPMSKVQLHIYTKNLYGINIKVEMKANGETLKANSYGSTIVVTAQKDSKHSTTVETKHEIIDSKDFFLAEVEIYDYSEPNAIKPPNGVITGHLVDDSTENQITLTPNVQKAVLDFYIDPVWSIGKPKIIIKPTIHFSGQKKDLDATLQVNGQEAPEIPTTFSGNNPVFVDNIETNFKEFHPCGYDKFEINDGQRTVDLLEDKSIPPLNLFELVAGPKENTHDITISLDTKTENCAFEDSPQDHTDKVITLSQYPEKEIGEEKPQEEEKKSSTSFSSKLEVKAGDKNNVKYKTELGFTGGLEISEHNDKSLKFKARYIYDYQPLIYNGISVHPIIQYLWLGKGVKTNTYLIQTKTCRYQQDVNILTYPDVAWSLKLSYTNSTEQKELVSNQTYKDTKKAKFKRPPQKWMSVGDKSLGLSLGAKWDKETEYDATADITEKVRELVDKLGVIGKFVNNAFLGKENKGDKNNQHAKPENKEALEKIKKQQEEKAKAAEATKEKELKKLRDNLNSAKAKRNQATTEKEIKAANDNIKSLQRKLDSRSKELDLKLTRSVASIEIQWPQIEAEFNWSRENIDQHGPYYNQTGVVLEGALQLSPLVGLKATLDFLALAQRAHPVALAVIAAADITMAIIGDGSEITCELTAEGTFGGKIQGFLNTTTKENSFNKDDRNANSKQLAELKCDLEFKLKIAIKINTKVKAVFAKVVIKAEAEASATAKWTGKAPLDADDYGWYIAPELSFEGLEIIGQLNIEGEATSHSGKSKYGSISSNNELKWQAIDAWKEPKKFEKTYFIKS</sequence>
<organism evidence="3 4">
    <name type="scientific">Chryseobacterium oryctis</name>
    <dbReference type="NCBI Taxonomy" id="2952618"/>
    <lineage>
        <taxon>Bacteria</taxon>
        <taxon>Pseudomonadati</taxon>
        <taxon>Bacteroidota</taxon>
        <taxon>Flavobacteriia</taxon>
        <taxon>Flavobacteriales</taxon>
        <taxon>Weeksellaceae</taxon>
        <taxon>Chryseobacterium group</taxon>
        <taxon>Chryseobacterium</taxon>
    </lineage>
</organism>
<protein>
    <submittedName>
        <fullName evidence="3">Uncharacterized protein</fullName>
    </submittedName>
</protein>
<evidence type="ECO:0000313" key="4">
    <source>
        <dbReference type="Proteomes" id="UP001163719"/>
    </source>
</evidence>
<comment type="caution">
    <text evidence="3">The sequence shown here is derived from an EMBL/GenBank/DDBJ whole genome shotgun (WGS) entry which is preliminary data.</text>
</comment>
<feature type="compositionally biased region" description="Basic and acidic residues" evidence="2">
    <location>
        <begin position="717"/>
        <end position="740"/>
    </location>
</feature>
<feature type="coiled-coil region" evidence="1">
    <location>
        <begin position="36"/>
        <end position="70"/>
    </location>
</feature>
<dbReference type="EMBL" id="JAPDHV010000003">
    <property type="protein sequence ID" value="MCW3161094.1"/>
    <property type="molecule type" value="Genomic_DNA"/>
</dbReference>
<evidence type="ECO:0000256" key="1">
    <source>
        <dbReference type="SAM" id="Coils"/>
    </source>
</evidence>
<feature type="compositionally biased region" description="Basic and acidic residues" evidence="2">
    <location>
        <begin position="488"/>
        <end position="504"/>
    </location>
</feature>
<keyword evidence="4" id="KW-1185">Reference proteome</keyword>
<feature type="region of interest" description="Disordered" evidence="2">
    <location>
        <begin position="717"/>
        <end position="755"/>
    </location>
</feature>
<feature type="region of interest" description="Disordered" evidence="2">
    <location>
        <begin position="488"/>
        <end position="509"/>
    </location>
</feature>